<gene>
    <name evidence="2" type="ORF">HNQ40_001980</name>
</gene>
<organism evidence="2 3">
    <name type="scientific">Algisphaera agarilytica</name>
    <dbReference type="NCBI Taxonomy" id="1385975"/>
    <lineage>
        <taxon>Bacteria</taxon>
        <taxon>Pseudomonadati</taxon>
        <taxon>Planctomycetota</taxon>
        <taxon>Phycisphaerae</taxon>
        <taxon>Phycisphaerales</taxon>
        <taxon>Phycisphaeraceae</taxon>
        <taxon>Algisphaera</taxon>
    </lineage>
</organism>
<keyword evidence="3" id="KW-1185">Reference proteome</keyword>
<reference evidence="2 3" key="1">
    <citation type="submission" date="2020-08" db="EMBL/GenBank/DDBJ databases">
        <title>Genomic Encyclopedia of Type Strains, Phase IV (KMG-IV): sequencing the most valuable type-strain genomes for metagenomic binning, comparative biology and taxonomic classification.</title>
        <authorList>
            <person name="Goeker M."/>
        </authorList>
    </citation>
    <scope>NUCLEOTIDE SEQUENCE [LARGE SCALE GENOMIC DNA]</scope>
    <source>
        <strain evidence="2 3">DSM 103725</strain>
    </source>
</reference>
<dbReference type="Proteomes" id="UP000541810">
    <property type="component" value="Unassembled WGS sequence"/>
</dbReference>
<protein>
    <submittedName>
        <fullName evidence="2">Enamine deaminase RidA (YjgF/YER057c/UK114 family)</fullName>
    </submittedName>
</protein>
<evidence type="ECO:0000313" key="3">
    <source>
        <dbReference type="Proteomes" id="UP000541810"/>
    </source>
</evidence>
<dbReference type="Gene3D" id="3.30.1330.40">
    <property type="entry name" value="RutC-like"/>
    <property type="match status" value="1"/>
</dbReference>
<dbReference type="SUPFAM" id="SSF55298">
    <property type="entry name" value="YjgF-like"/>
    <property type="match status" value="1"/>
</dbReference>
<comment type="caution">
    <text evidence="2">The sequence shown here is derived from an EMBL/GenBank/DDBJ whole genome shotgun (WGS) entry which is preliminary data.</text>
</comment>
<dbReference type="EMBL" id="JACHGY010000001">
    <property type="protein sequence ID" value="MBB6430174.1"/>
    <property type="molecule type" value="Genomic_DNA"/>
</dbReference>
<proteinExistence type="predicted"/>
<evidence type="ECO:0000259" key="1">
    <source>
        <dbReference type="Pfam" id="PF21168"/>
    </source>
</evidence>
<dbReference type="InterPro" id="IPR049368">
    <property type="entry name" value="FkbO_Hyg5-like_N"/>
</dbReference>
<dbReference type="Pfam" id="PF21168">
    <property type="entry name" value="FkbO_Hyg5-like_N"/>
    <property type="match status" value="1"/>
</dbReference>
<name>A0A7X0H6K3_9BACT</name>
<evidence type="ECO:0000313" key="2">
    <source>
        <dbReference type="EMBL" id="MBB6430174.1"/>
    </source>
</evidence>
<feature type="domain" description="Chorismatase FkbO/Hyg5-like N-terminal" evidence="1">
    <location>
        <begin position="23"/>
        <end position="120"/>
    </location>
</feature>
<sequence>MVGRVSYGPRFTHAVVRVAHADILPDLELQHASTAAYRMVRRALDEGLAHHPVRFWNFIPGIVDAAAADGLDRYMVFNAGRFAAFSDWFCAADRDRLAPHIATATGVGHSGTDLIVHCLADRLPGRPIENPRQCAAYRYSQAYGPLPPCFARATLVADDARSDTRRVLVGGTSSILGEDSVHVGNLPEQTRETLDNIDALLCEAGANGLEDLHDVRVYHVHEKDADAILEHVHQRLPHLVGRIEMVHAPLCRPDLGVEIEGMADAR</sequence>
<dbReference type="AlphaFoldDB" id="A0A7X0H6K3"/>
<dbReference type="InterPro" id="IPR035959">
    <property type="entry name" value="RutC-like_sf"/>
</dbReference>
<accession>A0A7X0H6K3</accession>
<dbReference type="RefSeq" id="WP_184677709.1">
    <property type="nucleotide sequence ID" value="NZ_JACHGY010000001.1"/>
</dbReference>